<proteinExistence type="predicted"/>
<dbReference type="SMART" id="SM00291">
    <property type="entry name" value="ZnF_ZZ"/>
    <property type="match status" value="2"/>
</dbReference>
<evidence type="ECO:0000259" key="7">
    <source>
        <dbReference type="PROSITE" id="PS51468"/>
    </source>
</evidence>
<dbReference type="PROSITE" id="PS51468">
    <property type="entry name" value="VIT"/>
    <property type="match status" value="1"/>
</dbReference>
<dbReference type="Gene3D" id="3.30.60.90">
    <property type="match status" value="2"/>
</dbReference>
<dbReference type="AlphaFoldDB" id="A0A818JQZ5"/>
<evidence type="ECO:0000256" key="1">
    <source>
        <dbReference type="ARBA" id="ARBA00022723"/>
    </source>
</evidence>
<protein>
    <submittedName>
        <fullName evidence="8">Uncharacterized protein</fullName>
    </submittedName>
</protein>
<evidence type="ECO:0000259" key="6">
    <source>
        <dbReference type="PROSITE" id="PS50135"/>
    </source>
</evidence>
<keyword evidence="3" id="KW-0862">Zinc</keyword>
<dbReference type="Pfam" id="PF08487">
    <property type="entry name" value="VIT"/>
    <property type="match status" value="1"/>
</dbReference>
<dbReference type="SUPFAM" id="SSF57850">
    <property type="entry name" value="RING/U-box"/>
    <property type="match status" value="2"/>
</dbReference>
<dbReference type="InterPro" id="IPR000433">
    <property type="entry name" value="Znf_ZZ"/>
</dbReference>
<organism evidence="8 10">
    <name type="scientific">Rotaria socialis</name>
    <dbReference type="NCBI Taxonomy" id="392032"/>
    <lineage>
        <taxon>Eukaryota</taxon>
        <taxon>Metazoa</taxon>
        <taxon>Spiralia</taxon>
        <taxon>Gnathifera</taxon>
        <taxon>Rotifera</taxon>
        <taxon>Eurotatoria</taxon>
        <taxon>Bdelloidea</taxon>
        <taxon>Philodinida</taxon>
        <taxon>Philodinidae</taxon>
        <taxon>Rotaria</taxon>
    </lineage>
</organism>
<feature type="region of interest" description="Disordered" evidence="5">
    <location>
        <begin position="713"/>
        <end position="746"/>
    </location>
</feature>
<gene>
    <name evidence="9" type="ORF">HFQ381_LOCUS25930</name>
    <name evidence="8" type="ORF">LUA448_LOCUS27846</name>
</gene>
<comment type="caution">
    <text evidence="8">The sequence shown here is derived from an EMBL/GenBank/DDBJ whole genome shotgun (WGS) entry which is preliminary data.</text>
</comment>
<evidence type="ECO:0000256" key="2">
    <source>
        <dbReference type="ARBA" id="ARBA00022771"/>
    </source>
</evidence>
<accession>A0A818JQZ5</accession>
<dbReference type="PANTHER" id="PTHR20930:SF0">
    <property type="entry name" value="PROTEIN ILRUN"/>
    <property type="match status" value="1"/>
</dbReference>
<dbReference type="EMBL" id="CAJOBO010002999">
    <property type="protein sequence ID" value="CAF4477128.1"/>
    <property type="molecule type" value="Genomic_DNA"/>
</dbReference>
<name>A0A818JQZ5_9BILA</name>
<keyword evidence="2 4" id="KW-0863">Zinc-finger</keyword>
<dbReference type="InterPro" id="IPR043145">
    <property type="entry name" value="Znf_ZZ_sf"/>
</dbReference>
<dbReference type="InterPro" id="IPR019220">
    <property type="entry name" value="DUF2135"/>
</dbReference>
<feature type="compositionally biased region" description="Basic and acidic residues" evidence="5">
    <location>
        <begin position="723"/>
        <end position="740"/>
    </location>
</feature>
<keyword evidence="1" id="KW-0479">Metal-binding</keyword>
<dbReference type="Proteomes" id="UP000663851">
    <property type="component" value="Unassembled WGS sequence"/>
</dbReference>
<dbReference type="PROSITE" id="PS01357">
    <property type="entry name" value="ZF_ZZ_1"/>
    <property type="match status" value="1"/>
</dbReference>
<feature type="domain" description="VIT" evidence="7">
    <location>
        <begin position="21"/>
        <end position="149"/>
    </location>
</feature>
<dbReference type="GO" id="GO:0008270">
    <property type="term" value="F:zinc ion binding"/>
    <property type="evidence" value="ECO:0007669"/>
    <property type="project" value="UniProtKB-KW"/>
</dbReference>
<dbReference type="EMBL" id="CAJNYD010003888">
    <property type="protein sequence ID" value="CAF3548740.1"/>
    <property type="molecule type" value="Genomic_DNA"/>
</dbReference>
<evidence type="ECO:0000256" key="5">
    <source>
        <dbReference type="SAM" id="MobiDB-lite"/>
    </source>
</evidence>
<feature type="domain" description="ZZ-type" evidence="6">
    <location>
        <begin position="1111"/>
        <end position="1169"/>
    </location>
</feature>
<evidence type="ECO:0000313" key="8">
    <source>
        <dbReference type="EMBL" id="CAF3548740.1"/>
    </source>
</evidence>
<dbReference type="Pfam" id="PF00569">
    <property type="entry name" value="ZZ"/>
    <property type="match status" value="1"/>
</dbReference>
<evidence type="ECO:0000313" key="9">
    <source>
        <dbReference type="EMBL" id="CAF4477128.1"/>
    </source>
</evidence>
<dbReference type="Proteomes" id="UP000663833">
    <property type="component" value="Unassembled WGS sequence"/>
</dbReference>
<evidence type="ECO:0000313" key="10">
    <source>
        <dbReference type="Proteomes" id="UP000663833"/>
    </source>
</evidence>
<evidence type="ECO:0000256" key="4">
    <source>
        <dbReference type="PROSITE-ProRule" id="PRU00228"/>
    </source>
</evidence>
<dbReference type="Pfam" id="PF09906">
    <property type="entry name" value="DUF2135"/>
    <property type="match status" value="1"/>
</dbReference>
<dbReference type="PANTHER" id="PTHR20930">
    <property type="entry name" value="OVARIAN CARCINOMA ANTIGEN CA125-RELATED"/>
    <property type="match status" value="1"/>
</dbReference>
<dbReference type="InterPro" id="IPR013694">
    <property type="entry name" value="VIT"/>
</dbReference>
<reference evidence="8" key="1">
    <citation type="submission" date="2021-02" db="EMBL/GenBank/DDBJ databases">
        <authorList>
            <person name="Nowell W R."/>
        </authorList>
    </citation>
    <scope>NUCLEOTIDE SEQUENCE</scope>
</reference>
<sequence>MAVRFSDDISRSSFPMHFGHQTKFVDAAYTPLKMIKLCIEQQVNASFPLIHQVATTMVFRNDYNRVLEGALEFTLPTTATICGFGLDVDGVIVDGVVVEKDKVRITFEKEVRKGVDPGLVEMVQGNVFRTRVYPIQPGGIRVVRVIYQDLSQIENDCFLFHIPIYFTTTLKNLDISLICTRTPSDCYPQFLSNGKFKQPFVNLHGTYCSTLHEVDVKPSTCEQSITYMINYLMRGRPIHSIEIDPDDRTQAYFALCYIPPLAPSNNVVVDCRKTMSLCILWDASLSRANIEYRQHEMNILKSILKVWKSNYIDVSITVIVFRNVLEHRSTFHLYDNDCWPKLSQLLISLSYDGATNLFQLATVSSSISNITHYFLFSDCLSTIDSDDPTQLNHLTARPIWIFNANTPHEPANFSLINYLTNVSGGGYISREKILAQNSANHIIRWIDYKSQRRYLRTDTLNNANVHDIYPSHSITLEPNAERFILVGKMSSVVSAKIAVNFLISNELHRKEVTIDRVDSTYDNYGLLRRLYAKQMLNELTAFPKINKRHILDIGMKYSIVSDFTSIIVLETLQQHIEYNICPHPSRTTLYNHYMNYQHNKKQIELKNKETKLATLLNLWYARCTWYDKAVGDKDHVNTAFQRNTHFPRDAEFNVSRQLLTKSRDRLNQIHYHSTSYNMECGSSNSMQHEMASLTYDMPSIPLNVICENDITSRPKRSASSDCIPDRSNDSNRSGHDRRLAPDSNQTVTLQKWDPQTPYMKKIKASRNIETAYQTYLNERQSYLKSPSFYFDVASYFFSQARFLISKQSSIDRLNQNHALSMFGIHSFSNEICSSDVNNYESFGLRILTNVLELDLESPQLLRAVAYKLVELGLLDAAENIVRLITTLRPDEPQSFRDLALLLRESNAPDRNMTEISDLFKKVICGEWDHCYAEIEVTTLHEFNWFIFEFNQQKQISKLFDHRLVRHLPVDLRIVLVWDTNDTDVDLHIIEPTGEECYYGNKNTAIGGMLSRDFTTGYGPEEYLILKAVTGTYIVRTQCFANHEQNLTGATTIMVHIYKYYGQSNQQKEIVTLRLNSNQEMRDVCEVVFNDDRKLKSENQIKNDQNSNMKIHQQVICDGCGMLPIIGDRYTCLFCSNIDFCQSCHSASRTNHDTNHHYNHPLLCIKDSRIYPKSLYLHSRRKKMHQDIQCDSCFMKPIVGIRYKCICGIRLCEKCEVAGLHTKNHHRAKIVEPE</sequence>
<dbReference type="PROSITE" id="PS50135">
    <property type="entry name" value="ZF_ZZ_2"/>
    <property type="match status" value="1"/>
</dbReference>
<evidence type="ECO:0000256" key="3">
    <source>
        <dbReference type="ARBA" id="ARBA00022833"/>
    </source>
</evidence>
<dbReference type="CDD" id="cd02338">
    <property type="entry name" value="ZZ_PCMF_like"/>
    <property type="match status" value="1"/>
</dbReference>